<dbReference type="RefSeq" id="WP_086675260.1">
    <property type="nucleotide sequence ID" value="NZ_FNUJ01000002.1"/>
</dbReference>
<dbReference type="OrthoDB" id="3541931at2"/>
<accession>A0A1H5QDF5</accession>
<feature type="compositionally biased region" description="Low complexity" evidence="1">
    <location>
        <begin position="41"/>
        <end position="54"/>
    </location>
</feature>
<protein>
    <submittedName>
        <fullName evidence="2">Uncharacterized protein</fullName>
    </submittedName>
</protein>
<organism evidence="2 3">
    <name type="scientific">Amycolatopsis pretoriensis</name>
    <dbReference type="NCBI Taxonomy" id="218821"/>
    <lineage>
        <taxon>Bacteria</taxon>
        <taxon>Bacillati</taxon>
        <taxon>Actinomycetota</taxon>
        <taxon>Actinomycetes</taxon>
        <taxon>Pseudonocardiales</taxon>
        <taxon>Pseudonocardiaceae</taxon>
        <taxon>Amycolatopsis</taxon>
    </lineage>
</organism>
<reference evidence="3" key="1">
    <citation type="submission" date="2016-10" db="EMBL/GenBank/DDBJ databases">
        <authorList>
            <person name="Varghese N."/>
            <person name="Submissions S."/>
        </authorList>
    </citation>
    <scope>NUCLEOTIDE SEQUENCE [LARGE SCALE GENOMIC DNA]</scope>
    <source>
        <strain evidence="3">DSM 44654</strain>
    </source>
</reference>
<keyword evidence="3" id="KW-1185">Reference proteome</keyword>
<dbReference type="Proteomes" id="UP000198878">
    <property type="component" value="Unassembled WGS sequence"/>
</dbReference>
<gene>
    <name evidence="2" type="ORF">SAMN05421837_102171</name>
</gene>
<dbReference type="AlphaFoldDB" id="A0A1H5QDF5"/>
<evidence type="ECO:0000313" key="3">
    <source>
        <dbReference type="Proteomes" id="UP000198878"/>
    </source>
</evidence>
<proteinExistence type="predicted"/>
<dbReference type="EMBL" id="FNUJ01000002">
    <property type="protein sequence ID" value="SEF23431.1"/>
    <property type="molecule type" value="Genomic_DNA"/>
</dbReference>
<feature type="region of interest" description="Disordered" evidence="1">
    <location>
        <begin position="41"/>
        <end position="65"/>
    </location>
</feature>
<evidence type="ECO:0000313" key="2">
    <source>
        <dbReference type="EMBL" id="SEF23431.1"/>
    </source>
</evidence>
<name>A0A1H5QDF5_9PSEU</name>
<sequence length="258" mass="26923">MRRFVKPVLWTFGTLAAGGLAFGLVLALDIPYRSVSAPKASPAPLAPTAASAPTSPTPPVVPTGPGTMTAWVTDLRPGPDDRSAVLRVDLPACAVGPHVEVTESATRIDAAVLFRPGGGPHCETAPADFPLTAAAAIGKRPVVVNAEDTWGLVSGGWRKCDKILGCEPPADHCDPAWVAQAEFSAEAEYSGTTRACVQDWLIHDLQRHSGQRANRVAYRWAGNGWASFASANGGGCGEILAVEPRFPAALCEKLAPPS</sequence>
<evidence type="ECO:0000256" key="1">
    <source>
        <dbReference type="SAM" id="MobiDB-lite"/>
    </source>
</evidence>